<dbReference type="PATRIC" id="fig|1303518.3.peg.1323"/>
<protein>
    <submittedName>
        <fullName evidence="9">Predicted membrane protein</fullName>
    </submittedName>
</protein>
<dbReference type="Pfam" id="PF04239">
    <property type="entry name" value="DUF421"/>
    <property type="match status" value="1"/>
</dbReference>
<comment type="similarity">
    <text evidence="2">Belongs to the UPF0702 family.</text>
</comment>
<feature type="transmembrane region" description="Helical" evidence="7">
    <location>
        <begin position="6"/>
        <end position="27"/>
    </location>
</feature>
<evidence type="ECO:0000256" key="5">
    <source>
        <dbReference type="ARBA" id="ARBA00022989"/>
    </source>
</evidence>
<dbReference type="PANTHER" id="PTHR34582">
    <property type="entry name" value="UPF0702 TRANSMEMBRANE PROTEIN YCAP"/>
    <property type="match status" value="1"/>
</dbReference>
<evidence type="ECO:0000313" key="10">
    <source>
        <dbReference type="Proteomes" id="UP000014227"/>
    </source>
</evidence>
<gene>
    <name evidence="9" type="ORF">CCALI_01297</name>
</gene>
<dbReference type="EMBL" id="HF951689">
    <property type="protein sequence ID" value="CCW35115.1"/>
    <property type="molecule type" value="Genomic_DNA"/>
</dbReference>
<sequence length="160" mass="17343">MTPAYRYFLSLLAARTLVVALFLIIGLRLVGKRSFGQYNIYDLAMIMAVANAVQNAMTHGAGDLSAGIVCSGTLILLGWLFAKLFAHLPKLEARIVGVPTPLILNGEVLQQNMRREKVTEAELLAAIRQHGLEGFEEVRLAQLEVDGSISVVPVKGIEVG</sequence>
<evidence type="ECO:0000313" key="9">
    <source>
        <dbReference type="EMBL" id="CCW35115.1"/>
    </source>
</evidence>
<dbReference type="Gene3D" id="3.30.240.20">
    <property type="entry name" value="bsu07140 like domains"/>
    <property type="match status" value="1"/>
</dbReference>
<keyword evidence="6 7" id="KW-0472">Membrane</keyword>
<evidence type="ECO:0000256" key="3">
    <source>
        <dbReference type="ARBA" id="ARBA00022475"/>
    </source>
</evidence>
<evidence type="ECO:0000256" key="4">
    <source>
        <dbReference type="ARBA" id="ARBA00022692"/>
    </source>
</evidence>
<dbReference type="eggNOG" id="COG2323">
    <property type="taxonomic scope" value="Bacteria"/>
</dbReference>
<comment type="subcellular location">
    <subcellularLocation>
        <location evidence="1">Cell membrane</location>
        <topology evidence="1">Multi-pass membrane protein</topology>
    </subcellularLocation>
</comment>
<dbReference type="InterPro" id="IPR007353">
    <property type="entry name" value="DUF421"/>
</dbReference>
<evidence type="ECO:0000256" key="7">
    <source>
        <dbReference type="SAM" id="Phobius"/>
    </source>
</evidence>
<dbReference type="KEGG" id="ccz:CCALI_01297"/>
<dbReference type="Proteomes" id="UP000014227">
    <property type="component" value="Chromosome I"/>
</dbReference>
<dbReference type="RefSeq" id="WP_016482656.1">
    <property type="nucleotide sequence ID" value="NC_021487.1"/>
</dbReference>
<keyword evidence="3" id="KW-1003">Cell membrane</keyword>
<dbReference type="FunCoup" id="S0EU09">
    <property type="interactions" value="25"/>
</dbReference>
<dbReference type="AlphaFoldDB" id="S0EU09"/>
<dbReference type="InParanoid" id="S0EU09"/>
<accession>S0EU09</accession>
<keyword evidence="4 7" id="KW-0812">Transmembrane</keyword>
<evidence type="ECO:0000259" key="8">
    <source>
        <dbReference type="Pfam" id="PF04239"/>
    </source>
</evidence>
<keyword evidence="10" id="KW-1185">Reference proteome</keyword>
<dbReference type="STRING" id="454171.CP488_02798"/>
<dbReference type="HOGENOM" id="CLU_077149_3_1_0"/>
<reference evidence="10" key="1">
    <citation type="submission" date="2013-03" db="EMBL/GenBank/DDBJ databases">
        <title>Genome sequence of Chthonomonas calidirosea, the first sequenced genome from the Armatimonadetes phylum (formally candidate division OP10).</title>
        <authorList>
            <person name="Lee K.C.Y."/>
            <person name="Morgan X.C."/>
            <person name="Dunfield P.F."/>
            <person name="Tamas I."/>
            <person name="Houghton K.M."/>
            <person name="Vyssotski M."/>
            <person name="Ryan J.L.J."/>
            <person name="Lagutin K."/>
            <person name="McDonald I.R."/>
            <person name="Stott M.B."/>
        </authorList>
    </citation>
    <scope>NUCLEOTIDE SEQUENCE [LARGE SCALE GENOMIC DNA]</scope>
    <source>
        <strain evidence="10">DSM 23976 / ICMP 18418 / T49</strain>
    </source>
</reference>
<dbReference type="InterPro" id="IPR023090">
    <property type="entry name" value="UPF0702_alpha/beta_dom_sf"/>
</dbReference>
<dbReference type="GO" id="GO:0005886">
    <property type="term" value="C:plasma membrane"/>
    <property type="evidence" value="ECO:0007669"/>
    <property type="project" value="UniProtKB-SubCell"/>
</dbReference>
<feature type="transmembrane region" description="Helical" evidence="7">
    <location>
        <begin position="64"/>
        <end position="86"/>
    </location>
</feature>
<feature type="domain" description="YetF C-terminal" evidence="8">
    <location>
        <begin position="88"/>
        <end position="154"/>
    </location>
</feature>
<keyword evidence="5 7" id="KW-1133">Transmembrane helix</keyword>
<evidence type="ECO:0000256" key="6">
    <source>
        <dbReference type="ARBA" id="ARBA00023136"/>
    </source>
</evidence>
<proteinExistence type="inferred from homology"/>
<organism evidence="9 10">
    <name type="scientific">Chthonomonas calidirosea (strain DSM 23976 / ICMP 18418 / T49)</name>
    <dbReference type="NCBI Taxonomy" id="1303518"/>
    <lineage>
        <taxon>Bacteria</taxon>
        <taxon>Bacillati</taxon>
        <taxon>Armatimonadota</taxon>
        <taxon>Chthonomonadia</taxon>
        <taxon>Chthonomonadales</taxon>
        <taxon>Chthonomonadaceae</taxon>
        <taxon>Chthonomonas</taxon>
    </lineage>
</organism>
<evidence type="ECO:0000256" key="2">
    <source>
        <dbReference type="ARBA" id="ARBA00006448"/>
    </source>
</evidence>
<evidence type="ECO:0000256" key="1">
    <source>
        <dbReference type="ARBA" id="ARBA00004651"/>
    </source>
</evidence>
<name>S0EU09_CHTCT</name>
<dbReference type="OrthoDB" id="9778331at2"/>
<dbReference type="PANTHER" id="PTHR34582:SF6">
    <property type="entry name" value="UPF0702 TRANSMEMBRANE PROTEIN YCAP"/>
    <property type="match status" value="1"/>
</dbReference>